<proteinExistence type="predicted"/>
<accession>A0A0W0RTQ2</accession>
<comment type="caution">
    <text evidence="1">The sequence shown here is derived from an EMBL/GenBank/DDBJ whole genome shotgun (WGS) entry which is preliminary data.</text>
</comment>
<reference evidence="1 2" key="1">
    <citation type="submission" date="2015-11" db="EMBL/GenBank/DDBJ databases">
        <title>Genomic analysis of 38 Legionella species identifies large and diverse effector repertoires.</title>
        <authorList>
            <person name="Burstein D."/>
            <person name="Amaro F."/>
            <person name="Zusman T."/>
            <person name="Lifshitz Z."/>
            <person name="Cohen O."/>
            <person name="Gilbert J.A."/>
            <person name="Pupko T."/>
            <person name="Shuman H.A."/>
            <person name="Segal G."/>
        </authorList>
    </citation>
    <scope>NUCLEOTIDE SEQUENCE [LARGE SCALE GENOMIC DNA]</scope>
    <source>
        <strain evidence="1 2">WIGA</strain>
    </source>
</reference>
<evidence type="ECO:0000313" key="2">
    <source>
        <dbReference type="Proteomes" id="UP000054695"/>
    </source>
</evidence>
<keyword evidence="2" id="KW-1185">Reference proteome</keyword>
<name>A0A0W0RTQ2_LEGBO</name>
<dbReference type="PATRIC" id="fig|447.4.peg.1435"/>
<dbReference type="AlphaFoldDB" id="A0A0W0RTQ2"/>
<dbReference type="Proteomes" id="UP000054695">
    <property type="component" value="Unassembled WGS sequence"/>
</dbReference>
<dbReference type="EMBL" id="LNXU01000015">
    <property type="protein sequence ID" value="KTC74432.1"/>
    <property type="molecule type" value="Genomic_DNA"/>
</dbReference>
<dbReference type="OrthoDB" id="5653116at2"/>
<evidence type="ECO:0000313" key="1">
    <source>
        <dbReference type="EMBL" id="KTC74432.1"/>
    </source>
</evidence>
<organism evidence="1 2">
    <name type="scientific">Legionella bozemanae</name>
    <name type="common">Fluoribacter bozemanae</name>
    <dbReference type="NCBI Taxonomy" id="447"/>
    <lineage>
        <taxon>Bacteria</taxon>
        <taxon>Pseudomonadati</taxon>
        <taxon>Pseudomonadota</taxon>
        <taxon>Gammaproteobacteria</taxon>
        <taxon>Legionellales</taxon>
        <taxon>Legionellaceae</taxon>
        <taxon>Legionella</taxon>
    </lineage>
</organism>
<protein>
    <submittedName>
        <fullName evidence="1">Uncharacterized protein</fullName>
    </submittedName>
</protein>
<gene>
    <name evidence="1" type="ORF">Lboz_1345</name>
</gene>
<dbReference type="RefSeq" id="WP_058459010.1">
    <property type="nucleotide sequence ID" value="NZ_CAAAIY010000016.1"/>
</dbReference>
<sequence>MKQKIIIHLAQKSETTDHKNARTSHQRLEKASNKKMSFFGDRASRQFVRDEMIKDGLDLMQVKIEMEEVHKAREDETKNFTPW</sequence>